<evidence type="ECO:0000313" key="1">
    <source>
        <dbReference type="Ensembl" id="ENSUAMP00000015650.1"/>
    </source>
</evidence>
<keyword evidence="2" id="KW-1185">Reference proteome</keyword>
<dbReference type="Ensembl" id="ENSUAMT00000017543.1">
    <property type="protein sequence ID" value="ENSUAMP00000015650.1"/>
    <property type="gene ID" value="ENSUAMG00000012524.1"/>
</dbReference>
<dbReference type="OMA" id="KTPSCMY"/>
<organism evidence="1 2">
    <name type="scientific">Ursus americanus</name>
    <name type="common">American black bear</name>
    <name type="synonym">Euarctos americanus</name>
    <dbReference type="NCBI Taxonomy" id="9643"/>
    <lineage>
        <taxon>Eukaryota</taxon>
        <taxon>Metazoa</taxon>
        <taxon>Chordata</taxon>
        <taxon>Craniata</taxon>
        <taxon>Vertebrata</taxon>
        <taxon>Euteleostomi</taxon>
        <taxon>Mammalia</taxon>
        <taxon>Eutheria</taxon>
        <taxon>Laurasiatheria</taxon>
        <taxon>Carnivora</taxon>
        <taxon>Caniformia</taxon>
        <taxon>Ursidae</taxon>
        <taxon>Ursus</taxon>
    </lineage>
</organism>
<protein>
    <submittedName>
        <fullName evidence="1">Uncharacterized protein</fullName>
    </submittedName>
</protein>
<reference evidence="1" key="2">
    <citation type="submission" date="2025-08" db="UniProtKB">
        <authorList>
            <consortium name="Ensembl"/>
        </authorList>
    </citation>
    <scope>IDENTIFICATION</scope>
</reference>
<reference evidence="1" key="3">
    <citation type="submission" date="2025-09" db="UniProtKB">
        <authorList>
            <consortium name="Ensembl"/>
        </authorList>
    </citation>
    <scope>IDENTIFICATION</scope>
</reference>
<dbReference type="GeneTree" id="ENSGT01150000290681"/>
<sequence length="59" mass="6950">MTFAIIVKQCLLEFSGEKENWKVNLYFCQKTPSCMYVKVFSFFQKALVPFHVISSDHKL</sequence>
<evidence type="ECO:0000313" key="2">
    <source>
        <dbReference type="Proteomes" id="UP000291022"/>
    </source>
</evidence>
<name>A0A452RAJ0_URSAM</name>
<reference evidence="2" key="1">
    <citation type="submission" date="2016-06" db="EMBL/GenBank/DDBJ databases">
        <title>De novo assembly and RNA-Seq shows season-dependent expression and editing in black bear kidneys.</title>
        <authorList>
            <person name="Korstanje R."/>
            <person name="Srivastava A."/>
            <person name="Sarsani V.K."/>
            <person name="Sheehan S.M."/>
            <person name="Seger R.L."/>
            <person name="Barter M.E."/>
            <person name="Lindqvist C."/>
            <person name="Brody L.C."/>
            <person name="Mullikin J.C."/>
        </authorList>
    </citation>
    <scope>NUCLEOTIDE SEQUENCE [LARGE SCALE GENOMIC DNA]</scope>
</reference>
<proteinExistence type="predicted"/>
<accession>A0A452RAJ0</accession>
<dbReference type="AlphaFoldDB" id="A0A452RAJ0"/>
<dbReference type="Proteomes" id="UP000291022">
    <property type="component" value="Unassembled WGS sequence"/>
</dbReference>